<dbReference type="CDD" id="cd13999">
    <property type="entry name" value="STKc_MAP3K-like"/>
    <property type="match status" value="1"/>
</dbReference>
<evidence type="ECO:0000259" key="6">
    <source>
        <dbReference type="PROSITE" id="PS50011"/>
    </source>
</evidence>
<dbReference type="GO" id="GO:0004674">
    <property type="term" value="F:protein serine/threonine kinase activity"/>
    <property type="evidence" value="ECO:0007669"/>
    <property type="project" value="UniProtKB-KW"/>
</dbReference>
<keyword evidence="2 4" id="KW-0547">Nucleotide-binding</keyword>
<organism evidence="7 8">
    <name type="scientific">Tritrichomonas foetus</name>
    <dbReference type="NCBI Taxonomy" id="1144522"/>
    <lineage>
        <taxon>Eukaryota</taxon>
        <taxon>Metamonada</taxon>
        <taxon>Parabasalia</taxon>
        <taxon>Tritrichomonadida</taxon>
        <taxon>Tritrichomonadidae</taxon>
        <taxon>Tritrichomonas</taxon>
    </lineage>
</organism>
<evidence type="ECO:0000256" key="1">
    <source>
        <dbReference type="ARBA" id="ARBA00022527"/>
    </source>
</evidence>
<dbReference type="InterPro" id="IPR017441">
    <property type="entry name" value="Protein_kinase_ATP_BS"/>
</dbReference>
<dbReference type="GO" id="GO:0007165">
    <property type="term" value="P:signal transduction"/>
    <property type="evidence" value="ECO:0007669"/>
    <property type="project" value="TreeGrafter"/>
</dbReference>
<keyword evidence="7" id="KW-0418">Kinase</keyword>
<keyword evidence="3 4" id="KW-0067">ATP-binding</keyword>
<evidence type="ECO:0000256" key="3">
    <source>
        <dbReference type="ARBA" id="ARBA00022840"/>
    </source>
</evidence>
<keyword evidence="8" id="KW-1185">Reference proteome</keyword>
<evidence type="ECO:0000256" key="5">
    <source>
        <dbReference type="SAM" id="MobiDB-lite"/>
    </source>
</evidence>
<dbReference type="PANTHER" id="PTHR23257">
    <property type="entry name" value="SERINE-THREONINE PROTEIN KINASE"/>
    <property type="match status" value="1"/>
</dbReference>
<dbReference type="Pfam" id="PF07714">
    <property type="entry name" value="PK_Tyr_Ser-Thr"/>
    <property type="match status" value="1"/>
</dbReference>
<dbReference type="SUPFAM" id="SSF56112">
    <property type="entry name" value="Protein kinase-like (PK-like)"/>
    <property type="match status" value="1"/>
</dbReference>
<feature type="domain" description="Protein kinase" evidence="6">
    <location>
        <begin position="489"/>
        <end position="737"/>
    </location>
</feature>
<accession>A0A1J4JQ62</accession>
<dbReference type="PROSITE" id="PS50011">
    <property type="entry name" value="PROTEIN_KINASE_DOM"/>
    <property type="match status" value="1"/>
</dbReference>
<dbReference type="VEuPathDB" id="TrichDB:TRFO_08301"/>
<protein>
    <submittedName>
        <fullName evidence="7">TKL family protein kinase</fullName>
    </submittedName>
</protein>
<dbReference type="OrthoDB" id="4062651at2759"/>
<dbReference type="EMBL" id="MLAK01000993">
    <property type="protein sequence ID" value="OHS99669.1"/>
    <property type="molecule type" value="Genomic_DNA"/>
</dbReference>
<dbReference type="GO" id="GO:0005737">
    <property type="term" value="C:cytoplasm"/>
    <property type="evidence" value="ECO:0007669"/>
    <property type="project" value="TreeGrafter"/>
</dbReference>
<dbReference type="SMART" id="SM00220">
    <property type="entry name" value="S_TKc"/>
    <property type="match status" value="1"/>
</dbReference>
<dbReference type="InterPro" id="IPR008271">
    <property type="entry name" value="Ser/Thr_kinase_AS"/>
</dbReference>
<dbReference type="InterPro" id="IPR000719">
    <property type="entry name" value="Prot_kinase_dom"/>
</dbReference>
<feature type="region of interest" description="Disordered" evidence="5">
    <location>
        <begin position="207"/>
        <end position="228"/>
    </location>
</feature>
<reference evidence="7" key="1">
    <citation type="submission" date="2016-10" db="EMBL/GenBank/DDBJ databases">
        <authorList>
            <person name="Benchimol M."/>
            <person name="Almeida L.G."/>
            <person name="Vasconcelos A.T."/>
            <person name="Perreira-Neves A."/>
            <person name="Rosa I.A."/>
            <person name="Tasca T."/>
            <person name="Bogo M.R."/>
            <person name="de Souza W."/>
        </authorList>
    </citation>
    <scope>NUCLEOTIDE SEQUENCE [LARGE SCALE GENOMIC DNA]</scope>
    <source>
        <strain evidence="7">K</strain>
    </source>
</reference>
<gene>
    <name evidence="7" type="ORF">TRFO_08301</name>
</gene>
<evidence type="ECO:0000256" key="4">
    <source>
        <dbReference type="PROSITE-ProRule" id="PRU10141"/>
    </source>
</evidence>
<dbReference type="InterPro" id="IPR011009">
    <property type="entry name" value="Kinase-like_dom_sf"/>
</dbReference>
<dbReference type="Gene3D" id="3.30.200.20">
    <property type="entry name" value="Phosphorylase Kinase, domain 1"/>
    <property type="match status" value="1"/>
</dbReference>
<dbReference type="PANTHER" id="PTHR23257:SF958">
    <property type="entry name" value="SERINE_THREONINE-PROTEIN KINASE WNK4"/>
    <property type="match status" value="1"/>
</dbReference>
<evidence type="ECO:0000256" key="2">
    <source>
        <dbReference type="ARBA" id="ARBA00022741"/>
    </source>
</evidence>
<dbReference type="RefSeq" id="XP_068352806.1">
    <property type="nucleotide sequence ID" value="XM_068494205.1"/>
</dbReference>
<comment type="caution">
    <text evidence="7">The sequence shown here is derived from an EMBL/GenBank/DDBJ whole genome shotgun (WGS) entry which is preliminary data.</text>
</comment>
<evidence type="ECO:0000313" key="8">
    <source>
        <dbReference type="Proteomes" id="UP000179807"/>
    </source>
</evidence>
<feature type="binding site" evidence="4">
    <location>
        <position position="518"/>
    </location>
    <ligand>
        <name>ATP</name>
        <dbReference type="ChEBI" id="CHEBI:30616"/>
    </ligand>
</feature>
<keyword evidence="7" id="KW-0808">Transferase</keyword>
<dbReference type="InterPro" id="IPR050167">
    <property type="entry name" value="Ser_Thr_protein_kinase"/>
</dbReference>
<dbReference type="PROSITE" id="PS00108">
    <property type="entry name" value="PROTEIN_KINASE_ST"/>
    <property type="match status" value="1"/>
</dbReference>
<dbReference type="GeneID" id="94828909"/>
<proteinExistence type="predicted"/>
<dbReference type="AlphaFoldDB" id="A0A1J4JQ62"/>
<dbReference type="InterPro" id="IPR001245">
    <property type="entry name" value="Ser-Thr/Tyr_kinase_cat_dom"/>
</dbReference>
<sequence length="1050" mass="118784">MDDLILFDQTEKKDPPPFEVLEITSNDQNNKNEGQPQLIEFDKSPTLIETTFINTDASENANNPSTIMKIESDPLLEIPSPEEFIDNQILLENAKMQTQAPLISDENHETIIVDTILPEKEKNLQDIKMIDLSNQTFPQNLENCEEKDDTSDMPPNILETHDSKNLPNLLNLENLENIENNEKVANIEETDHIEIIEIIPNDAAHQNVSSISESNKTVENNQTDNSSYLENIENKETILISQEDAQQENQISDNESQNNQLSLSEDDSLIDFSAIPINNSQEESNNPPPQWVNVILSYLDNLLSLQPSIVIHRSKLFALYDSFRKLRRNFKPNVTLNIILLKANCCNLIEAINKTRQIVYSCSASHWGQSALTWPTSTVKDSVRRLREDIKDCLITFQCIDPPDFSISDTDLTAQDSVDKLQLKGSLLEYLNRISEQPQTPQIVQLTEMIAQRVSSIGPVDGIQEGPSVLHITPFLPPRLNLVLTNDDFEIGEKIGSGTFGSVHKGKMTATGKPVAIKMLNASLIGGRQLETYKREVWTMATLNHPSILHLIGVTLSAPFCIVTELLKCSLYDRLRDLTPTKRSVIALRVSQAMEQLHSARIIHRDLKSANILLDDDDLPRVCDFGLVGFKTRGTRTGYVGTAQWMAPEILRSSPFYDEKVDVYSFAVLLWELLFQQQPYANMTQDQMVLAILERKLRPTIVPNVGPPRLIELMTQCWSEKPSDRPSFPQITATLFLPETHFYGTNEEEFRSLAPKQLLSTNIVHAFDCCNWHRFDELLQEITPQQVNDDPELVSIVVSLFPNIDSGRQVDIIRNLPKMVNLEQFLSLKGYSYICSLFSYPPEIVDSIIKSLRTVPLSSKAFRQVKLISAIASTPNVSSLQLCADLCQFEDIAQHITDHNIPFSITGMDIQIIRIYKNLLKFPKLREKVSTLHQPIVASAIALHDDHIDVCECLINFNFSIVHSEFIINTGLIPVLISIAEELPLAMNVLTKIFAVCSQEELLEYKPLIDELIQKHQQLFIEENVYAKLISIGKDEPLISIKNPNEDLVL</sequence>
<dbReference type="Proteomes" id="UP000179807">
    <property type="component" value="Unassembled WGS sequence"/>
</dbReference>
<evidence type="ECO:0000313" key="7">
    <source>
        <dbReference type="EMBL" id="OHS99669.1"/>
    </source>
</evidence>
<dbReference type="GO" id="GO:0005524">
    <property type="term" value="F:ATP binding"/>
    <property type="evidence" value="ECO:0007669"/>
    <property type="project" value="UniProtKB-UniRule"/>
</dbReference>
<dbReference type="PROSITE" id="PS00107">
    <property type="entry name" value="PROTEIN_KINASE_ATP"/>
    <property type="match status" value="1"/>
</dbReference>
<name>A0A1J4JQ62_9EUKA</name>
<dbReference type="Gene3D" id="1.10.510.10">
    <property type="entry name" value="Transferase(Phosphotransferase) domain 1"/>
    <property type="match status" value="1"/>
</dbReference>
<keyword evidence="1" id="KW-0723">Serine/threonine-protein kinase</keyword>